<dbReference type="EMBL" id="BLLK01000058">
    <property type="protein sequence ID" value="GFH57483.1"/>
    <property type="molecule type" value="Genomic_DNA"/>
</dbReference>
<dbReference type="SUPFAM" id="SSF52768">
    <property type="entry name" value="Arginase/deacetylase"/>
    <property type="match status" value="1"/>
</dbReference>
<dbReference type="InterPro" id="IPR037138">
    <property type="entry name" value="His_deacetylse_dom_sf"/>
</dbReference>
<organism evidence="3 4">
    <name type="scientific">Chaetoceros tenuissimus</name>
    <dbReference type="NCBI Taxonomy" id="426638"/>
    <lineage>
        <taxon>Eukaryota</taxon>
        <taxon>Sar</taxon>
        <taxon>Stramenopiles</taxon>
        <taxon>Ochrophyta</taxon>
        <taxon>Bacillariophyta</taxon>
        <taxon>Coscinodiscophyceae</taxon>
        <taxon>Chaetocerotophycidae</taxon>
        <taxon>Chaetocerotales</taxon>
        <taxon>Chaetocerotaceae</taxon>
        <taxon>Chaetoceros</taxon>
    </lineage>
</organism>
<dbReference type="AlphaFoldDB" id="A0AAD3HBX4"/>
<dbReference type="CDD" id="cd09993">
    <property type="entry name" value="HDAC_classIV"/>
    <property type="match status" value="1"/>
</dbReference>
<dbReference type="GO" id="GO:0016787">
    <property type="term" value="F:hydrolase activity"/>
    <property type="evidence" value="ECO:0007669"/>
    <property type="project" value="UniProtKB-KW"/>
</dbReference>
<dbReference type="Gene3D" id="3.40.800.20">
    <property type="entry name" value="Histone deacetylase domain"/>
    <property type="match status" value="1"/>
</dbReference>
<dbReference type="PRINTS" id="PR01270">
    <property type="entry name" value="HDASUPER"/>
</dbReference>
<keyword evidence="4" id="KW-1185">Reference proteome</keyword>
<sequence>MILSKPIHAFTHRLQSHGTSYRIQQNIWGISKHTSIQHFSTALDSDKDTIFARIDTDEEKHNLMDEIQDIDLFKPYFPIYYNDVYKVPLPKNHRFPMNKYHQVRVRVQEYINPIRNENNVQCEFRISPLASLNDLQTTHCPQYIDRYVRGEQTEAELRNVGFPWSQKGVDRSFSSTGGTIAASTALCLLKSRQLQHQAALSHEEETKEYGMLFSAHVAGGTHHAFRDYGEGFCIFSDIAVAANVILRDYDFIKNVLIIDLDVHQGNGNAVLFQDVEEVKTFSMHCSANYFSPKEKSDLDIELPAGVTDETYLATLHHWLKQIEAQNGKIDFVFFQAGVDILEQDRLGRMNISYEGIERRNLMIFDFAKRLKVPLMISMGGGYPRNDWEPILKAHTRVYTQAYDYLVQNDKC</sequence>
<dbReference type="InterPro" id="IPR023801">
    <property type="entry name" value="His_deacetylse_dom"/>
</dbReference>
<name>A0AAD3HBX4_9STRA</name>
<gene>
    <name evidence="3" type="ORF">CTEN210_13959</name>
</gene>
<accession>A0AAD3HBX4</accession>
<dbReference type="PANTHER" id="PTHR10625">
    <property type="entry name" value="HISTONE DEACETYLASE HDAC1-RELATED"/>
    <property type="match status" value="1"/>
</dbReference>
<dbReference type="GO" id="GO:0004407">
    <property type="term" value="F:histone deacetylase activity"/>
    <property type="evidence" value="ECO:0007669"/>
    <property type="project" value="InterPro"/>
</dbReference>
<feature type="domain" description="Histone deacetylase" evidence="2">
    <location>
        <begin position="106"/>
        <end position="396"/>
    </location>
</feature>
<keyword evidence="1" id="KW-0378">Hydrolase</keyword>
<evidence type="ECO:0000256" key="1">
    <source>
        <dbReference type="ARBA" id="ARBA00022801"/>
    </source>
</evidence>
<dbReference type="GO" id="GO:0040029">
    <property type="term" value="P:epigenetic regulation of gene expression"/>
    <property type="evidence" value="ECO:0007669"/>
    <property type="project" value="TreeGrafter"/>
</dbReference>
<proteinExistence type="predicted"/>
<dbReference type="InterPro" id="IPR023696">
    <property type="entry name" value="Ureohydrolase_dom_sf"/>
</dbReference>
<reference evidence="3 4" key="1">
    <citation type="journal article" date="2021" name="Sci. Rep.">
        <title>The genome of the diatom Chaetoceros tenuissimus carries an ancient integrated fragment of an extant virus.</title>
        <authorList>
            <person name="Hongo Y."/>
            <person name="Kimura K."/>
            <person name="Takaki Y."/>
            <person name="Yoshida Y."/>
            <person name="Baba S."/>
            <person name="Kobayashi G."/>
            <person name="Nagasaki K."/>
            <person name="Hano T."/>
            <person name="Tomaru Y."/>
        </authorList>
    </citation>
    <scope>NUCLEOTIDE SEQUENCE [LARGE SCALE GENOMIC DNA]</scope>
    <source>
        <strain evidence="3 4">NIES-3715</strain>
    </source>
</reference>
<dbReference type="InterPro" id="IPR000286">
    <property type="entry name" value="HDACs"/>
</dbReference>
<dbReference type="Pfam" id="PF00850">
    <property type="entry name" value="Hist_deacetyl"/>
    <property type="match status" value="1"/>
</dbReference>
<protein>
    <recommendedName>
        <fullName evidence="2">Histone deacetylase domain-containing protein</fullName>
    </recommendedName>
</protein>
<comment type="caution">
    <text evidence="3">The sequence shown here is derived from an EMBL/GenBank/DDBJ whole genome shotgun (WGS) entry which is preliminary data.</text>
</comment>
<dbReference type="Proteomes" id="UP001054902">
    <property type="component" value="Unassembled WGS sequence"/>
</dbReference>
<dbReference type="InterPro" id="IPR044150">
    <property type="entry name" value="HDAC_classIV"/>
</dbReference>
<evidence type="ECO:0000259" key="2">
    <source>
        <dbReference type="Pfam" id="PF00850"/>
    </source>
</evidence>
<evidence type="ECO:0000313" key="3">
    <source>
        <dbReference type="EMBL" id="GFH57483.1"/>
    </source>
</evidence>
<dbReference type="PANTHER" id="PTHR10625:SF19">
    <property type="entry name" value="HISTONE DEACETYLASE 12"/>
    <property type="match status" value="1"/>
</dbReference>
<evidence type="ECO:0000313" key="4">
    <source>
        <dbReference type="Proteomes" id="UP001054902"/>
    </source>
</evidence>